<dbReference type="GeneID" id="78020009"/>
<protein>
    <submittedName>
        <fullName evidence="1">Uncharacterized protein</fullName>
    </submittedName>
</protein>
<accession>A0ABU5UR41</accession>
<comment type="caution">
    <text evidence="1">The sequence shown here is derived from an EMBL/GenBank/DDBJ whole genome shotgun (WGS) entry which is preliminary data.</text>
</comment>
<evidence type="ECO:0000313" key="2">
    <source>
        <dbReference type="Proteomes" id="UP001303285"/>
    </source>
</evidence>
<reference evidence="1 2" key="1">
    <citation type="submission" date="2023-12" db="EMBL/GenBank/DDBJ databases">
        <title>Baltic Sea Cyanobacteria.</title>
        <authorList>
            <person name="Delbaje E."/>
            <person name="Fewer D.P."/>
            <person name="Shishido T.K."/>
        </authorList>
    </citation>
    <scope>NUCLEOTIDE SEQUENCE [LARGE SCALE GENOMIC DNA]</scope>
    <source>
        <strain evidence="1 2">UHCC 0060</strain>
    </source>
</reference>
<name>A0ABU5UR41_NODSP</name>
<evidence type="ECO:0000313" key="1">
    <source>
        <dbReference type="EMBL" id="MEA5608457.1"/>
    </source>
</evidence>
<organism evidence="1 2">
    <name type="scientific">Nodularia spumigena UHCC 0060</name>
    <dbReference type="NCBI Taxonomy" id="3110300"/>
    <lineage>
        <taxon>Bacteria</taxon>
        <taxon>Bacillati</taxon>
        <taxon>Cyanobacteriota</taxon>
        <taxon>Cyanophyceae</taxon>
        <taxon>Nostocales</taxon>
        <taxon>Nodulariaceae</taxon>
        <taxon>Nodularia</taxon>
    </lineage>
</organism>
<proteinExistence type="predicted"/>
<sequence>MNKLRRSNLGIEILKELLRVNPDLSPQGKINYQEEDTPLQHPFYWGAWICQDTSIN</sequence>
<dbReference type="EMBL" id="JAYGHK010000026">
    <property type="protein sequence ID" value="MEA5608457.1"/>
    <property type="molecule type" value="Genomic_DNA"/>
</dbReference>
<keyword evidence="2" id="KW-1185">Reference proteome</keyword>
<gene>
    <name evidence="1" type="ORF">VB695_10285</name>
</gene>
<dbReference type="Proteomes" id="UP001303285">
    <property type="component" value="Unassembled WGS sequence"/>
</dbReference>
<dbReference type="RefSeq" id="WP_159076580.1">
    <property type="nucleotide sequence ID" value="NZ_JAYGHK010000026.1"/>
</dbReference>